<comment type="caution">
    <text evidence="1">The sequence shown here is derived from an EMBL/GenBank/DDBJ whole genome shotgun (WGS) entry which is preliminary data.</text>
</comment>
<accession>A0A9W6WRP0</accession>
<dbReference type="AlphaFoldDB" id="A0A9W6WRP0"/>
<sequence length="94" mass="9871">MQRHKKLVLTFAAVTSKQVMIRQLQDTLGRFVGALGNVGSEASWALVCFVRLMSAAVLAGADDRDGGVAVHGGAVSGAAEVLRLHQRAALDRGD</sequence>
<keyword evidence="2" id="KW-1185">Reference proteome</keyword>
<evidence type="ECO:0000313" key="1">
    <source>
        <dbReference type="EMBL" id="GMF14146.1"/>
    </source>
</evidence>
<name>A0A9W6WRP0_9STRA</name>
<protein>
    <submittedName>
        <fullName evidence="1">Unnamed protein product</fullName>
    </submittedName>
</protein>
<proteinExistence type="predicted"/>
<dbReference type="Proteomes" id="UP001165083">
    <property type="component" value="Unassembled WGS sequence"/>
</dbReference>
<dbReference type="OrthoDB" id="420519at2759"/>
<evidence type="ECO:0000313" key="2">
    <source>
        <dbReference type="Proteomes" id="UP001165083"/>
    </source>
</evidence>
<gene>
    <name evidence="1" type="ORF">Plil01_000454900</name>
</gene>
<reference evidence="1" key="1">
    <citation type="submission" date="2023-04" db="EMBL/GenBank/DDBJ databases">
        <title>Phytophthora lilii NBRC 32176.</title>
        <authorList>
            <person name="Ichikawa N."/>
            <person name="Sato H."/>
            <person name="Tonouchi N."/>
        </authorList>
    </citation>
    <scope>NUCLEOTIDE SEQUENCE</scope>
    <source>
        <strain evidence="1">NBRC 32176</strain>
    </source>
</reference>
<organism evidence="1 2">
    <name type="scientific">Phytophthora lilii</name>
    <dbReference type="NCBI Taxonomy" id="2077276"/>
    <lineage>
        <taxon>Eukaryota</taxon>
        <taxon>Sar</taxon>
        <taxon>Stramenopiles</taxon>
        <taxon>Oomycota</taxon>
        <taxon>Peronosporomycetes</taxon>
        <taxon>Peronosporales</taxon>
        <taxon>Peronosporaceae</taxon>
        <taxon>Phytophthora</taxon>
    </lineage>
</organism>
<dbReference type="EMBL" id="BSXW01000183">
    <property type="protein sequence ID" value="GMF14146.1"/>
    <property type="molecule type" value="Genomic_DNA"/>
</dbReference>